<protein>
    <submittedName>
        <fullName evidence="3">CatB-related O-acetyltransferase</fullName>
        <ecNumber evidence="3">2.3.1.-</ecNumber>
    </submittedName>
</protein>
<proteinExistence type="predicted"/>
<dbReference type="InterPro" id="IPR050179">
    <property type="entry name" value="Trans_hexapeptide_repeat"/>
</dbReference>
<dbReference type="Proteomes" id="UP001422074">
    <property type="component" value="Unassembled WGS sequence"/>
</dbReference>
<dbReference type="RefSeq" id="WP_345884210.1">
    <property type="nucleotide sequence ID" value="NZ_JBDFRB010000004.1"/>
</dbReference>
<keyword evidence="2" id="KW-0677">Repeat</keyword>
<accession>A0ABU9X2E2</accession>
<sequence length="217" mass="23132">MVSLGNILPQTLINEIHLFKIRRAFPNASYIRSHMISLSATLGRGVGLAEGVVVNAGVSMGDYTYVNRGGLIFSGTIGKYCSIAHYAQIGAEQHPVNYLSTSPLIYGSRSVFGVGPGFAELSAPPTIGCDVWIGSAACIMQGVTVGHGAIIGAGAVVTRDVEPYTIVAGVPARRIGQRFDDATVSQLLDLEWWNVPEEDRDRIRPMIAAGDAFLNLL</sequence>
<dbReference type="PANTHER" id="PTHR43300:SF11">
    <property type="entry name" value="ACETYLTRANSFERASE RV3034C-RELATED"/>
    <property type="match status" value="1"/>
</dbReference>
<dbReference type="InterPro" id="IPR011004">
    <property type="entry name" value="Trimer_LpxA-like_sf"/>
</dbReference>
<dbReference type="CDD" id="cd03349">
    <property type="entry name" value="LbH_XAT"/>
    <property type="match status" value="1"/>
</dbReference>
<dbReference type="PROSITE" id="PS00101">
    <property type="entry name" value="HEXAPEP_TRANSFERASES"/>
    <property type="match status" value="1"/>
</dbReference>
<dbReference type="SUPFAM" id="SSF51161">
    <property type="entry name" value="Trimeric LpxA-like enzymes"/>
    <property type="match status" value="1"/>
</dbReference>
<name>A0ABU9X2E2_9MICC</name>
<keyword evidence="1 3" id="KW-0808">Transferase</keyword>
<keyword evidence="4" id="KW-1185">Reference proteome</keyword>
<evidence type="ECO:0000313" key="4">
    <source>
        <dbReference type="Proteomes" id="UP001422074"/>
    </source>
</evidence>
<organism evidence="3 4">
    <name type="scientific">Sinomonas halotolerans</name>
    <dbReference type="NCBI Taxonomy" id="1644133"/>
    <lineage>
        <taxon>Bacteria</taxon>
        <taxon>Bacillati</taxon>
        <taxon>Actinomycetota</taxon>
        <taxon>Actinomycetes</taxon>
        <taxon>Micrococcales</taxon>
        <taxon>Micrococcaceae</taxon>
        <taxon>Sinomonas</taxon>
    </lineage>
</organism>
<reference evidence="3 4" key="1">
    <citation type="submission" date="2024-05" db="EMBL/GenBank/DDBJ databases">
        <title>Sinomonas sp. nov., isolated from a waste landfill.</title>
        <authorList>
            <person name="Zhao Y."/>
        </authorList>
    </citation>
    <scope>NUCLEOTIDE SEQUENCE [LARGE SCALE GENOMIC DNA]</scope>
    <source>
        <strain evidence="3 4">CCTCC AB2014300</strain>
    </source>
</reference>
<comment type="caution">
    <text evidence="3">The sequence shown here is derived from an EMBL/GenBank/DDBJ whole genome shotgun (WGS) entry which is preliminary data.</text>
</comment>
<evidence type="ECO:0000256" key="1">
    <source>
        <dbReference type="ARBA" id="ARBA00022679"/>
    </source>
</evidence>
<dbReference type="InterPro" id="IPR018357">
    <property type="entry name" value="Hexapep_transf_CS"/>
</dbReference>
<evidence type="ECO:0000256" key="2">
    <source>
        <dbReference type="ARBA" id="ARBA00022737"/>
    </source>
</evidence>
<dbReference type="Gene3D" id="2.160.10.10">
    <property type="entry name" value="Hexapeptide repeat proteins"/>
    <property type="match status" value="1"/>
</dbReference>
<evidence type="ECO:0000313" key="3">
    <source>
        <dbReference type="EMBL" id="MEN2744283.1"/>
    </source>
</evidence>
<keyword evidence="3" id="KW-0012">Acyltransferase</keyword>
<dbReference type="EC" id="2.3.1.-" evidence="3"/>
<dbReference type="GO" id="GO:0016746">
    <property type="term" value="F:acyltransferase activity"/>
    <property type="evidence" value="ECO:0007669"/>
    <property type="project" value="UniProtKB-KW"/>
</dbReference>
<dbReference type="PANTHER" id="PTHR43300">
    <property type="entry name" value="ACETYLTRANSFERASE"/>
    <property type="match status" value="1"/>
</dbReference>
<dbReference type="EMBL" id="JBDFRB010000004">
    <property type="protein sequence ID" value="MEN2744283.1"/>
    <property type="molecule type" value="Genomic_DNA"/>
</dbReference>
<dbReference type="InterPro" id="IPR001451">
    <property type="entry name" value="Hexapep"/>
</dbReference>
<dbReference type="Pfam" id="PF00132">
    <property type="entry name" value="Hexapep"/>
    <property type="match status" value="1"/>
</dbReference>
<gene>
    <name evidence="3" type="ORF">ABCQ75_06980</name>
</gene>